<sequence>MPVLLYIHGFLSAPTSHKAQQVRAWLQRERPDIDFCCPLLTPFPQQVCNELDALVESLLPGPVYLMGSSMGGFWSTYLAEKYDLRAVLINPAVEPQSHMPDYVGIELKNFYTEDTYRLQPHHIDEMRAADIAVPKRLDNYWLMVQTGDETLDYRDAVAKYRGCKQLVEEGGDHSFRDFERWIPAAVEFLEAGKAE</sequence>
<dbReference type="PANTHER" id="PTHR35602:SF3">
    <property type="entry name" value="ESTERASE YQIA"/>
    <property type="match status" value="1"/>
</dbReference>
<keyword evidence="2" id="KW-1185">Reference proteome</keyword>
<dbReference type="OrthoDB" id="9814831at2"/>
<dbReference type="InterPro" id="IPR029058">
    <property type="entry name" value="AB_hydrolase_fold"/>
</dbReference>
<dbReference type="AlphaFoldDB" id="A0A545TFI9"/>
<accession>A0A545TFI9</accession>
<organism evidence="1 2">
    <name type="scientific">Exilibacterium tricleocarpae</name>
    <dbReference type="NCBI Taxonomy" id="2591008"/>
    <lineage>
        <taxon>Bacteria</taxon>
        <taxon>Pseudomonadati</taxon>
        <taxon>Pseudomonadota</taxon>
        <taxon>Gammaproteobacteria</taxon>
        <taxon>Cellvibrionales</taxon>
        <taxon>Cellvibrionaceae</taxon>
        <taxon>Exilibacterium</taxon>
    </lineage>
</organism>
<dbReference type="Gene3D" id="3.40.50.1820">
    <property type="entry name" value="alpha/beta hydrolase"/>
    <property type="match status" value="1"/>
</dbReference>
<dbReference type="Proteomes" id="UP000319732">
    <property type="component" value="Unassembled WGS sequence"/>
</dbReference>
<dbReference type="InterPro" id="IPR008886">
    <property type="entry name" value="UPF0227/Esterase_YqiA"/>
</dbReference>
<reference evidence="1 2" key="1">
    <citation type="submission" date="2019-06" db="EMBL/GenBank/DDBJ databases">
        <title>Whole genome sequence for Cellvibrionaceae sp. R142.</title>
        <authorList>
            <person name="Wang G."/>
        </authorList>
    </citation>
    <scope>NUCLEOTIDE SEQUENCE [LARGE SCALE GENOMIC DNA]</scope>
    <source>
        <strain evidence="1 2">R142</strain>
    </source>
</reference>
<dbReference type="Pfam" id="PF05728">
    <property type="entry name" value="UPF0227"/>
    <property type="match status" value="1"/>
</dbReference>
<dbReference type="SUPFAM" id="SSF53474">
    <property type="entry name" value="alpha/beta-Hydrolases"/>
    <property type="match status" value="1"/>
</dbReference>
<gene>
    <name evidence="1" type="ORF">FKG94_15070</name>
</gene>
<name>A0A545TFI9_9GAMM</name>
<dbReference type="RefSeq" id="WP_142905143.1">
    <property type="nucleotide sequence ID" value="NZ_ML660095.1"/>
</dbReference>
<evidence type="ECO:0000313" key="1">
    <source>
        <dbReference type="EMBL" id="TQV75936.1"/>
    </source>
</evidence>
<proteinExistence type="predicted"/>
<dbReference type="EMBL" id="VHSG01000015">
    <property type="protein sequence ID" value="TQV75936.1"/>
    <property type="molecule type" value="Genomic_DNA"/>
</dbReference>
<protein>
    <submittedName>
        <fullName evidence="1">Esterase YqiA</fullName>
    </submittedName>
</protein>
<evidence type="ECO:0000313" key="2">
    <source>
        <dbReference type="Proteomes" id="UP000319732"/>
    </source>
</evidence>
<dbReference type="PANTHER" id="PTHR35602">
    <property type="entry name" value="ESTERASE YQIA-RELATED"/>
    <property type="match status" value="1"/>
</dbReference>
<comment type="caution">
    <text evidence="1">The sequence shown here is derived from an EMBL/GenBank/DDBJ whole genome shotgun (WGS) entry which is preliminary data.</text>
</comment>